<reference evidence="2 3" key="2">
    <citation type="submission" date="2019-04" db="EMBL/GenBank/DDBJ databases">
        <title>The genome sequence of big-headed turtle.</title>
        <authorList>
            <person name="Gong S."/>
        </authorList>
    </citation>
    <scope>NUCLEOTIDE SEQUENCE [LARGE SCALE GENOMIC DNA]</scope>
    <source>
        <strain evidence="2">DO16091913</strain>
        <tissue evidence="2">Muscle</tissue>
    </source>
</reference>
<keyword evidence="1" id="KW-0732">Signal</keyword>
<dbReference type="AlphaFoldDB" id="A0A4D9DM15"/>
<evidence type="ECO:0000256" key="1">
    <source>
        <dbReference type="SAM" id="SignalP"/>
    </source>
</evidence>
<evidence type="ECO:0000313" key="3">
    <source>
        <dbReference type="Proteomes" id="UP000297703"/>
    </source>
</evidence>
<dbReference type="EMBL" id="QXTE01000412">
    <property type="protein sequence ID" value="TFJ98254.1"/>
    <property type="molecule type" value="Genomic_DNA"/>
</dbReference>
<feature type="signal peptide" evidence="1">
    <location>
        <begin position="1"/>
        <end position="16"/>
    </location>
</feature>
<comment type="caution">
    <text evidence="2">The sequence shown here is derived from an EMBL/GenBank/DDBJ whole genome shotgun (WGS) entry which is preliminary data.</text>
</comment>
<dbReference type="Proteomes" id="UP000297703">
    <property type="component" value="Unassembled WGS sequence"/>
</dbReference>
<keyword evidence="3" id="KW-1185">Reference proteome</keyword>
<feature type="chain" id="PRO_5020028480" evidence="1">
    <location>
        <begin position="17"/>
        <end position="102"/>
    </location>
</feature>
<reference evidence="2 3" key="1">
    <citation type="submission" date="2019-04" db="EMBL/GenBank/DDBJ databases">
        <title>Draft genome of the big-headed turtle Platysternon megacephalum.</title>
        <authorList>
            <person name="Gong S."/>
        </authorList>
    </citation>
    <scope>NUCLEOTIDE SEQUENCE [LARGE SCALE GENOMIC DNA]</scope>
    <source>
        <strain evidence="2">DO16091913</strain>
        <tissue evidence="2">Muscle</tissue>
    </source>
</reference>
<proteinExistence type="predicted"/>
<gene>
    <name evidence="2" type="ORF">DR999_PMT19830</name>
</gene>
<organism evidence="2 3">
    <name type="scientific">Platysternon megacephalum</name>
    <name type="common">big-headed turtle</name>
    <dbReference type="NCBI Taxonomy" id="55544"/>
    <lineage>
        <taxon>Eukaryota</taxon>
        <taxon>Metazoa</taxon>
        <taxon>Chordata</taxon>
        <taxon>Craniata</taxon>
        <taxon>Vertebrata</taxon>
        <taxon>Euteleostomi</taxon>
        <taxon>Archelosauria</taxon>
        <taxon>Testudinata</taxon>
        <taxon>Testudines</taxon>
        <taxon>Cryptodira</taxon>
        <taxon>Durocryptodira</taxon>
        <taxon>Testudinoidea</taxon>
        <taxon>Platysternidae</taxon>
        <taxon>Platysternon</taxon>
    </lineage>
</organism>
<sequence>MKQLALLLLLISVTRATPCAESVGAAELKLAIRDLLENWEDTSCSQSYQSYQSLPRSCKEIKATRAGAGGLLSLVKPVNDIPQWAKLHKPCYRHCFCVGDWY</sequence>
<name>A0A4D9DM15_9SAUR</name>
<protein>
    <submittedName>
        <fullName evidence="2">Niemann-Pick C1-like protein 1</fullName>
    </submittedName>
</protein>
<accession>A0A4D9DM15</accession>
<evidence type="ECO:0000313" key="2">
    <source>
        <dbReference type="EMBL" id="TFJ98254.1"/>
    </source>
</evidence>